<dbReference type="AlphaFoldDB" id="A0A0U5B8T0"/>
<dbReference type="KEGG" id="malk:MalAC0309_0163"/>
<dbReference type="RefSeq" id="WP_096419992.1">
    <property type="nucleotide sequence ID" value="NZ_AP017315.1"/>
</dbReference>
<gene>
    <name evidence="1" type="ORF">MalAC0309_0163</name>
</gene>
<dbReference type="EMBL" id="AP017315">
    <property type="protein sequence ID" value="BAU31041.1"/>
    <property type="molecule type" value="Genomic_DNA"/>
</dbReference>
<evidence type="ECO:0000313" key="2">
    <source>
        <dbReference type="Proteomes" id="UP000218965"/>
    </source>
</evidence>
<organism evidence="1 2">
    <name type="scientific">Microcella alkaliphila</name>
    <dbReference type="NCBI Taxonomy" id="279828"/>
    <lineage>
        <taxon>Bacteria</taxon>
        <taxon>Bacillati</taxon>
        <taxon>Actinomycetota</taxon>
        <taxon>Actinomycetes</taxon>
        <taxon>Micrococcales</taxon>
        <taxon>Microbacteriaceae</taxon>
        <taxon>Microcella</taxon>
    </lineage>
</organism>
<dbReference type="Proteomes" id="UP000218965">
    <property type="component" value="Chromosome"/>
</dbReference>
<sequence>MNSPDPFLAADLRRRERQLAHAADIVRTAPTQLPGPESRAGFAGPIRVVYDAEARRIEALLAEADGALTNAWRHFTALASAAESGSGR</sequence>
<reference evidence="1 2" key="2">
    <citation type="submission" date="2016-01" db="EMBL/GenBank/DDBJ databases">
        <title>Microcella alkaliphila JAM AC0309 whole genome shotgun sequence.</title>
        <authorList>
            <person name="Kurata A."/>
            <person name="Hirose Y."/>
            <person name="Kishimoto N."/>
            <person name="Kobayashi T."/>
        </authorList>
    </citation>
    <scope>NUCLEOTIDE SEQUENCE [LARGE SCALE GENOMIC DNA]</scope>
    <source>
        <strain evidence="1 2">JAM AC0309</strain>
    </source>
</reference>
<proteinExistence type="predicted"/>
<accession>A0A0U5B8T0</accession>
<evidence type="ECO:0000313" key="1">
    <source>
        <dbReference type="EMBL" id="BAU31041.1"/>
    </source>
</evidence>
<name>A0A0U5B8T0_9MICO</name>
<protein>
    <submittedName>
        <fullName evidence="1">Sestrin-2</fullName>
    </submittedName>
</protein>
<reference evidence="2" key="1">
    <citation type="submission" date="2015-12" db="EMBL/GenBank/DDBJ databases">
        <authorList>
            <person name="Shamseldin A."/>
            <person name="Moawad H."/>
            <person name="Abd El-Rahim W.M."/>
            <person name="Sadowsky M.J."/>
        </authorList>
    </citation>
    <scope>NUCLEOTIDE SEQUENCE [LARGE SCALE GENOMIC DNA]</scope>
    <source>
        <strain evidence="2">JAM AC0309</strain>
    </source>
</reference>